<evidence type="ECO:0008006" key="10">
    <source>
        <dbReference type="Google" id="ProtNLM"/>
    </source>
</evidence>
<comment type="similarity">
    <text evidence="1">Belongs to the peptidase C48 family.</text>
</comment>
<organism evidence="8 9">
    <name type="scientific">Polarella glacialis</name>
    <name type="common">Dinoflagellate</name>
    <dbReference type="NCBI Taxonomy" id="89957"/>
    <lineage>
        <taxon>Eukaryota</taxon>
        <taxon>Sar</taxon>
        <taxon>Alveolata</taxon>
        <taxon>Dinophyceae</taxon>
        <taxon>Suessiales</taxon>
        <taxon>Suessiaceae</taxon>
        <taxon>Polarella</taxon>
    </lineage>
</organism>
<dbReference type="SMART" id="SM00456">
    <property type="entry name" value="WW"/>
    <property type="match status" value="2"/>
</dbReference>
<evidence type="ECO:0000256" key="3">
    <source>
        <dbReference type="ARBA" id="ARBA00022801"/>
    </source>
</evidence>
<keyword evidence="4" id="KW-0175">Coiled coil</keyword>
<dbReference type="Pfam" id="PF00397">
    <property type="entry name" value="WW"/>
    <property type="match status" value="1"/>
</dbReference>
<feature type="compositionally biased region" description="Basic residues" evidence="5">
    <location>
        <begin position="747"/>
        <end position="756"/>
    </location>
</feature>
<dbReference type="InterPro" id="IPR001202">
    <property type="entry name" value="WW_dom"/>
</dbReference>
<proteinExistence type="inferred from homology"/>
<evidence type="ECO:0000256" key="1">
    <source>
        <dbReference type="ARBA" id="ARBA00005234"/>
    </source>
</evidence>
<dbReference type="Gene3D" id="3.40.395.10">
    <property type="entry name" value="Adenoviral Proteinase, Chain A"/>
    <property type="match status" value="1"/>
</dbReference>
<evidence type="ECO:0000259" key="6">
    <source>
        <dbReference type="PROSITE" id="PS50020"/>
    </source>
</evidence>
<feature type="region of interest" description="Disordered" evidence="5">
    <location>
        <begin position="744"/>
        <end position="864"/>
    </location>
</feature>
<feature type="compositionally biased region" description="Basic and acidic residues" evidence="5">
    <location>
        <begin position="215"/>
        <end position="240"/>
    </location>
</feature>
<dbReference type="CDD" id="cd00201">
    <property type="entry name" value="WW"/>
    <property type="match status" value="1"/>
</dbReference>
<sequence length="1259" mass="143529">AFNAQLPDCWTEHLDDEGRIYFFNESSNQSTWEHPMDSVYRELLSIVQRAREADVVSSEEACAAVVRAHLQEVHQRAVRALEDWSGPYASEDEGEYYYNKRLKVSAWESPMLEWEQELITRHSLLCRCLLGESRVVTADGSVCDVAGPEGVQTASCAEEALASTGARRPGGGRKDSFLHIKLRVKSWLEKERSMCNHVDKADLVEEFLDQCRDESEAAEKEQAKRQVPEEKMEDKEEGQGKKRTRPEALLQQLVEGSNEVSVAAGYEDMKSPEEAVASLSPGELKVWDTLLKDRVTKLKSSSKYFETFGDRLVEQIGAKVLKPGRMSTLSMEEEEARVKAGWKDFDVAMWLAAFSPEAELEKWVANPGDFMERRHDCILGFSDQIPVWIKIGRKKQVYCSKWKEDERYQYGGKLIERKAGRCVGMILKSWAQMRKRKPELFENWEVYSQPGAVVDPIIQSWELEEQSEEFPCSVWCRDMLARGYTVECRMKQSVAQQIPCQVKAGVTPIVQLTDTDFGFSFKASLAAAHVEMRQEMKAKARIQGKIATFKCGVPEIMELLETARKAQEVRLKRSDWIVAALRRNGYFHWRPCWKQDCLVEASLQDWCKNCLKGPIDVLHIGWRSVGFLFRVASMKGLKLEEHHGVIECDAIQDGNNEELEGASLDDIMDSKQKRRIRKAVKLDDDEKLEMPAVDDKKEQDQEKLQMEKLKKKHTMHVLMQKSKEKFRVMMQTMTRKEAIQSLLTAGGKKKKTKVQKQKNQMMKSKVKGKFMTKVKASLKKDPSSVEKKPCAKKKPSLKNKPSVKNKPSAKKKPSLKNKPSVKNKPSAMQKNNNKNMKKAMQKGEGAYGGGKWKQLKKRWRDQEKGKSARLLKLRLEKQQQKMLKENGAEAREELEEELRFAEADTEGVSVFVVHESAGREYFGRQGILKEARFGGEGEPEVSLHFNPGVWSCLLKHTVEFEQVKKTRKLKGFNEVSRVMLQSWLWDCGLKLEPEDTGDDVTVSSQGGDWLLDQHLNVGWELLKFGAGLQESAVQYVPPELLQAWMHLETEGAHPDADEEFLLRLAAVQENRRKVLVQKLDKAAVVLMPVYCSQHWTLVVVQKVGDEVLVEYRDSLQTASEASWQAAAKALKALKGWELHRRCNTAVQPPGSALCGAFVLFWMEQVCRKLCLNEPACSMGWPNAALWSARTWTVSKMLKKEQDKQIAEARALQLKNEAIRQKQKAVDEKNLKKQEQLEKIKGKVEASAKESWLKVPAGKP</sequence>
<feature type="compositionally biased region" description="Basic residues" evidence="5">
    <location>
        <begin position="790"/>
        <end position="821"/>
    </location>
</feature>
<feature type="compositionally biased region" description="Low complexity" evidence="5">
    <location>
        <begin position="822"/>
        <end position="834"/>
    </location>
</feature>
<protein>
    <recommendedName>
        <fullName evidence="10">WW domain-containing protein</fullName>
    </recommendedName>
</protein>
<feature type="compositionally biased region" description="Basic and acidic residues" evidence="5">
    <location>
        <begin position="778"/>
        <end position="789"/>
    </location>
</feature>
<dbReference type="GO" id="GO:0006508">
    <property type="term" value="P:proteolysis"/>
    <property type="evidence" value="ECO:0007669"/>
    <property type="project" value="UniProtKB-KW"/>
</dbReference>
<evidence type="ECO:0000256" key="5">
    <source>
        <dbReference type="SAM" id="MobiDB-lite"/>
    </source>
</evidence>
<dbReference type="PROSITE" id="PS01159">
    <property type="entry name" value="WW_DOMAIN_1"/>
    <property type="match status" value="1"/>
</dbReference>
<feature type="coiled-coil region" evidence="4">
    <location>
        <begin position="877"/>
        <end position="904"/>
    </location>
</feature>
<dbReference type="SUPFAM" id="SSF54001">
    <property type="entry name" value="Cysteine proteinases"/>
    <property type="match status" value="1"/>
</dbReference>
<feature type="non-terminal residue" evidence="8">
    <location>
        <position position="1"/>
    </location>
</feature>
<reference evidence="8" key="1">
    <citation type="submission" date="2021-02" db="EMBL/GenBank/DDBJ databases">
        <authorList>
            <person name="Dougan E. K."/>
            <person name="Rhodes N."/>
            <person name="Thang M."/>
            <person name="Chan C."/>
        </authorList>
    </citation>
    <scope>NUCLEOTIDE SEQUENCE</scope>
</reference>
<dbReference type="PROSITE" id="PS50020">
    <property type="entry name" value="WW_DOMAIN_2"/>
    <property type="match status" value="2"/>
</dbReference>
<accession>A0A813JG53</accession>
<evidence type="ECO:0000259" key="7">
    <source>
        <dbReference type="PROSITE" id="PS50600"/>
    </source>
</evidence>
<comment type="caution">
    <text evidence="8">The sequence shown here is derived from an EMBL/GenBank/DDBJ whole genome shotgun (WGS) entry which is preliminary data.</text>
</comment>
<dbReference type="EMBL" id="CAJNNW010025152">
    <property type="protein sequence ID" value="CAE8675858.1"/>
    <property type="molecule type" value="Genomic_DNA"/>
</dbReference>
<dbReference type="AlphaFoldDB" id="A0A813JG53"/>
<feature type="domain" description="WW" evidence="6">
    <location>
        <begin position="84"/>
        <end position="112"/>
    </location>
</feature>
<dbReference type="PROSITE" id="PS50600">
    <property type="entry name" value="ULP_PROTEASE"/>
    <property type="match status" value="1"/>
</dbReference>
<evidence type="ECO:0000313" key="9">
    <source>
        <dbReference type="Proteomes" id="UP000626109"/>
    </source>
</evidence>
<dbReference type="Gene3D" id="2.20.70.10">
    <property type="match status" value="1"/>
</dbReference>
<dbReference type="InterPro" id="IPR036020">
    <property type="entry name" value="WW_dom_sf"/>
</dbReference>
<feature type="coiled-coil region" evidence="4">
    <location>
        <begin position="1196"/>
        <end position="1238"/>
    </location>
</feature>
<evidence type="ECO:0000256" key="4">
    <source>
        <dbReference type="SAM" id="Coils"/>
    </source>
</evidence>
<dbReference type="GO" id="GO:0008234">
    <property type="term" value="F:cysteine-type peptidase activity"/>
    <property type="evidence" value="ECO:0007669"/>
    <property type="project" value="InterPro"/>
</dbReference>
<dbReference type="Proteomes" id="UP000626109">
    <property type="component" value="Unassembled WGS sequence"/>
</dbReference>
<keyword evidence="3" id="KW-0378">Hydrolase</keyword>
<feature type="region of interest" description="Disordered" evidence="5">
    <location>
        <begin position="215"/>
        <end position="247"/>
    </location>
</feature>
<name>A0A813JG53_POLGL</name>
<evidence type="ECO:0000313" key="8">
    <source>
        <dbReference type="EMBL" id="CAE8675858.1"/>
    </source>
</evidence>
<feature type="domain" description="WW" evidence="6">
    <location>
        <begin position="4"/>
        <end position="37"/>
    </location>
</feature>
<dbReference type="SUPFAM" id="SSF51045">
    <property type="entry name" value="WW domain"/>
    <property type="match status" value="1"/>
</dbReference>
<gene>
    <name evidence="8" type="ORF">PGLA2088_LOCUS19578</name>
</gene>
<dbReference type="InterPro" id="IPR038765">
    <property type="entry name" value="Papain-like_cys_pep_sf"/>
</dbReference>
<evidence type="ECO:0000256" key="2">
    <source>
        <dbReference type="ARBA" id="ARBA00022670"/>
    </source>
</evidence>
<keyword evidence="2" id="KW-0645">Protease</keyword>
<dbReference type="InterPro" id="IPR003653">
    <property type="entry name" value="Peptidase_C48_C"/>
</dbReference>
<feature type="domain" description="Ubiquitin-like protease family profile" evidence="7">
    <location>
        <begin position="989"/>
        <end position="1165"/>
    </location>
</feature>